<dbReference type="Pfam" id="PF03031">
    <property type="entry name" value="NIF"/>
    <property type="match status" value="1"/>
</dbReference>
<feature type="region of interest" description="Disordered" evidence="2">
    <location>
        <begin position="1"/>
        <end position="54"/>
    </location>
</feature>
<proteinExistence type="inferred from homology"/>
<dbReference type="FunFam" id="3.40.50.1000:FF:000257">
    <property type="entry name" value="Haloacid dehalogenase-like hydrolase (HAD) superfamily protein"/>
    <property type="match status" value="1"/>
</dbReference>
<keyword evidence="1" id="KW-0496">Mitochondrion</keyword>
<evidence type="ECO:0000256" key="1">
    <source>
        <dbReference type="RuleBase" id="RU365079"/>
    </source>
</evidence>
<evidence type="ECO:0000259" key="3">
    <source>
        <dbReference type="PROSITE" id="PS50969"/>
    </source>
</evidence>
<dbReference type="PANTHER" id="PTHR12210">
    <property type="entry name" value="DULLARD PROTEIN PHOSPHATASE"/>
    <property type="match status" value="1"/>
</dbReference>
<dbReference type="Proteomes" id="UP001293593">
    <property type="component" value="Unassembled WGS sequence"/>
</dbReference>
<dbReference type="SUPFAM" id="SSF56784">
    <property type="entry name" value="HAD-like"/>
    <property type="match status" value="1"/>
</dbReference>
<reference evidence="4" key="1">
    <citation type="submission" date="2023-10" db="EMBL/GenBank/DDBJ databases">
        <title>Chromosome-level genome of the transformable northern wattle, Acacia crassicarpa.</title>
        <authorList>
            <person name="Massaro I."/>
            <person name="Sinha N.R."/>
            <person name="Poethig S."/>
            <person name="Leichty A.R."/>
        </authorList>
    </citation>
    <scope>NUCLEOTIDE SEQUENCE</scope>
    <source>
        <strain evidence="4">Acra3RX</strain>
        <tissue evidence="4">Leaf</tissue>
    </source>
</reference>
<keyword evidence="1" id="KW-0811">Translocation</keyword>
<comment type="caution">
    <text evidence="4">The sequence shown here is derived from an EMBL/GenBank/DDBJ whole genome shotgun (WGS) entry which is preliminary data.</text>
</comment>
<evidence type="ECO:0000313" key="4">
    <source>
        <dbReference type="EMBL" id="KAK4257263.1"/>
    </source>
</evidence>
<accession>A0AAE1IVU0</accession>
<organism evidence="4 5">
    <name type="scientific">Acacia crassicarpa</name>
    <name type="common">northern wattle</name>
    <dbReference type="NCBI Taxonomy" id="499986"/>
    <lineage>
        <taxon>Eukaryota</taxon>
        <taxon>Viridiplantae</taxon>
        <taxon>Streptophyta</taxon>
        <taxon>Embryophyta</taxon>
        <taxon>Tracheophyta</taxon>
        <taxon>Spermatophyta</taxon>
        <taxon>Magnoliopsida</taxon>
        <taxon>eudicotyledons</taxon>
        <taxon>Gunneridae</taxon>
        <taxon>Pentapetalae</taxon>
        <taxon>rosids</taxon>
        <taxon>fabids</taxon>
        <taxon>Fabales</taxon>
        <taxon>Fabaceae</taxon>
        <taxon>Caesalpinioideae</taxon>
        <taxon>mimosoid clade</taxon>
        <taxon>Acacieae</taxon>
        <taxon>Acacia</taxon>
    </lineage>
</organism>
<comment type="similarity">
    <text evidence="1">Belongs to the TIM50 family.</text>
</comment>
<keyword evidence="1" id="KW-0813">Transport</keyword>
<dbReference type="AlphaFoldDB" id="A0AAE1IVU0"/>
<dbReference type="InterPro" id="IPR036412">
    <property type="entry name" value="HAD-like_sf"/>
</dbReference>
<dbReference type="SMART" id="SM00577">
    <property type="entry name" value="CPDc"/>
    <property type="match status" value="1"/>
</dbReference>
<keyword evidence="1" id="KW-0809">Transit peptide</keyword>
<gene>
    <name evidence="4" type="ORF">QN277_006875</name>
</gene>
<dbReference type="PROSITE" id="PS50969">
    <property type="entry name" value="FCP1"/>
    <property type="match status" value="1"/>
</dbReference>
<dbReference type="GO" id="GO:0005744">
    <property type="term" value="C:TIM23 mitochondrial import inner membrane translocase complex"/>
    <property type="evidence" value="ECO:0007669"/>
    <property type="project" value="UniProtKB-UniRule"/>
</dbReference>
<dbReference type="Gene3D" id="3.40.50.1000">
    <property type="entry name" value="HAD superfamily/HAD-like"/>
    <property type="match status" value="1"/>
</dbReference>
<evidence type="ECO:0000256" key="2">
    <source>
        <dbReference type="SAM" id="MobiDB-lite"/>
    </source>
</evidence>
<comment type="function">
    <text evidence="1">Essential component of the TIM23 complex, a complex that mediates the translocation of transit peptide-containing proteins across the mitochondrial inner membrane.</text>
</comment>
<keyword evidence="5" id="KW-1185">Reference proteome</keyword>
<dbReference type="GO" id="GO:0015031">
    <property type="term" value="P:protein transport"/>
    <property type="evidence" value="ECO:0007669"/>
    <property type="project" value="UniProtKB-KW"/>
</dbReference>
<sequence>MDPDSSLEGSSMSTGAIRKDSHKKSPAVTDASSSQRCAEVNLANQKGDGVGELVDMGPDFSLEASSPKTYTTIKDYCKDSPLMTDLSSPQKILEVSLTKRKGDGIFENIDKGPDISLEGSFMETDCARKDPCKDSPTMTDFSSSKRSSEVCLTYSKRRKSCSPRNNASISNINGSHCSEENVRKEQDTLKKAAENSNAKLNLQEASSSSTSILVNVDLVDEETKANQITSNAGGSEETIMVKHAHEEIFVTDEPVMDIPEGQIEEDNGRKLDGDRFSRNDVSSADGSFNSHSKKKLLVLDVNGLLADFVDHVPFGYKPDAWISKKSVFKRPFCDDFLKFCFDKFHVGVWSSRSKYNVDAAIQFLMGKSVSKLLFCWNQSHCTMTNFSTVENRDKPLVLKELRKLWEKLEPGLPWEKGELNESNTLLLDDSPHKALVNPANTAIFPYSYRYRDTRDSSLGPGGDLRTYLEGLAMAEDVRDYVASNPFGQRPIREANPSWRYYRKVIDSVLAPKDFRTSSSSWERRSY</sequence>
<dbReference type="EMBL" id="JAWXYG010000012">
    <property type="protein sequence ID" value="KAK4257263.1"/>
    <property type="molecule type" value="Genomic_DNA"/>
</dbReference>
<feature type="domain" description="FCP1 homology" evidence="3">
    <location>
        <begin position="290"/>
        <end position="471"/>
    </location>
</feature>
<comment type="subcellular location">
    <subcellularLocation>
        <location evidence="1">Mitochondrion inner membrane</location>
        <topology evidence="1">Single-pass membrane protein</topology>
    </subcellularLocation>
</comment>
<protein>
    <recommendedName>
        <fullName evidence="1">Mitochondrial import inner membrane translocase subunit TIM50</fullName>
    </recommendedName>
</protein>
<dbReference type="InterPro" id="IPR050365">
    <property type="entry name" value="TIM50"/>
</dbReference>
<keyword evidence="1" id="KW-0653">Protein transport</keyword>
<name>A0AAE1IVU0_9FABA</name>
<dbReference type="InterPro" id="IPR004274">
    <property type="entry name" value="FCP1_dom"/>
</dbReference>
<dbReference type="InterPro" id="IPR023214">
    <property type="entry name" value="HAD_sf"/>
</dbReference>
<evidence type="ECO:0000313" key="5">
    <source>
        <dbReference type="Proteomes" id="UP001293593"/>
    </source>
</evidence>
<comment type="subunit">
    <text evidence="1">Component of the TIM23 complex.</text>
</comment>